<sequence>MALAFIGSVLGLCLETPVPLLGHGQLDALASGQRDVRLGALPNHKNVVQPGSERVSLRVLDVDNVEGSRVPLPRGDDADTTQVVSTGHHAHVARVELDVVIDLARGQVHLDGVVHLDEGVRVADGACVVGRQEGHPLGAHLHPLHPAQLVFGLLRSDAVQSEAPLHVIQQPEELPSLLNRHHIHEASRVVSVCADFAVYLDQSLLDNLLHLRARESVLESVPQHDDERKRLPQLVGAGAGPGSKNSTEAVIFLQTT</sequence>
<feature type="region of interest" description="Disordered" evidence="1">
    <location>
        <begin position="220"/>
        <end position="243"/>
    </location>
</feature>
<dbReference type="AlphaFoldDB" id="A0A147BVT4"/>
<accession>A0A147BVT4</accession>
<feature type="compositionally biased region" description="Basic and acidic residues" evidence="1">
    <location>
        <begin position="220"/>
        <end position="230"/>
    </location>
</feature>
<protein>
    <submittedName>
        <fullName evidence="2">Uncharacterized protein</fullName>
    </submittedName>
</protein>
<name>A0A147BVT4_IXORI</name>
<organism evidence="2">
    <name type="scientific">Ixodes ricinus</name>
    <name type="common">Common tick</name>
    <name type="synonym">Acarus ricinus</name>
    <dbReference type="NCBI Taxonomy" id="34613"/>
    <lineage>
        <taxon>Eukaryota</taxon>
        <taxon>Metazoa</taxon>
        <taxon>Ecdysozoa</taxon>
        <taxon>Arthropoda</taxon>
        <taxon>Chelicerata</taxon>
        <taxon>Arachnida</taxon>
        <taxon>Acari</taxon>
        <taxon>Parasitiformes</taxon>
        <taxon>Ixodida</taxon>
        <taxon>Ixodoidea</taxon>
        <taxon>Ixodidae</taxon>
        <taxon>Ixodinae</taxon>
        <taxon>Ixodes</taxon>
    </lineage>
</organism>
<reference evidence="2" key="1">
    <citation type="journal article" date="2018" name="PLoS Negl. Trop. Dis.">
        <title>Sialome diversity of ticks revealed by RNAseq of single tick salivary glands.</title>
        <authorList>
            <person name="Perner J."/>
            <person name="Kropackova S."/>
            <person name="Kopacek P."/>
            <person name="Ribeiro J.M."/>
        </authorList>
    </citation>
    <scope>NUCLEOTIDE SEQUENCE</scope>
    <source>
        <strain evidence="2">Siblings of single egg batch collected in Ceske Budejovice</strain>
        <tissue evidence="2">Salivary glands</tissue>
    </source>
</reference>
<evidence type="ECO:0000256" key="1">
    <source>
        <dbReference type="SAM" id="MobiDB-lite"/>
    </source>
</evidence>
<proteinExistence type="predicted"/>
<dbReference type="EMBL" id="GEGO01000553">
    <property type="protein sequence ID" value="JAR94851.1"/>
    <property type="molecule type" value="Transcribed_RNA"/>
</dbReference>
<evidence type="ECO:0000313" key="2">
    <source>
        <dbReference type="EMBL" id="JAR94851.1"/>
    </source>
</evidence>